<accession>A0A7W5H432</accession>
<proteinExistence type="predicted"/>
<evidence type="ECO:0000256" key="1">
    <source>
        <dbReference type="ARBA" id="ARBA00022737"/>
    </source>
</evidence>
<comment type="caution">
    <text evidence="2">The sequence shown here is derived from an EMBL/GenBank/DDBJ whole genome shotgun (WGS) entry which is preliminary data.</text>
</comment>
<protein>
    <submittedName>
        <fullName evidence="2">DNA-binding beta-propeller fold protein YncE</fullName>
    </submittedName>
</protein>
<dbReference type="Pfam" id="PF01436">
    <property type="entry name" value="NHL"/>
    <property type="match status" value="2"/>
</dbReference>
<gene>
    <name evidence="2" type="ORF">FHS27_000299</name>
</gene>
<dbReference type="PANTHER" id="PTHR46388">
    <property type="entry name" value="NHL REPEAT-CONTAINING PROTEIN 2"/>
    <property type="match status" value="1"/>
</dbReference>
<reference evidence="2 3" key="1">
    <citation type="submission" date="2020-08" db="EMBL/GenBank/DDBJ databases">
        <title>Genomic Encyclopedia of Type Strains, Phase III (KMG-III): the genomes of soil and plant-associated and newly described type strains.</title>
        <authorList>
            <person name="Whitman W."/>
        </authorList>
    </citation>
    <scope>NUCLEOTIDE SEQUENCE [LARGE SCALE GENOMIC DNA]</scope>
    <source>
        <strain evidence="2 3">CECT 8075</strain>
    </source>
</reference>
<sequence>MLHVGDDVKSFLLILTFCILGTATCQSATVTTFAGTGNKGFSGDDGPADEAELNNVFAVARGPDGLLYLCDVDNHRVRRVRDDGTIETYAGGHGKGHTGDGGPANQARLNLPYELAWDRDGNLFIVELGNHDIRCVDAATRVITTIAGTGVAGFSGDGGPASHATFNQPHSLAFDAAGDLYVCDILNHRIRKIDMTSGVISTWSGTGERKTSPDGSPITGSSLNGPRALAFGTDGKCYLALREGNALLRLDPKANTLTRIAGTGKKGFTGNGGPALKATLSGPKCVSLGADGNVYLADTESHSIRYLDVNKGTIEVLVGNGTKGDGPDGDDPLACRLARPHGVYVDKDGSVFIGDSENHRVRVWQK</sequence>
<dbReference type="GO" id="GO:0003677">
    <property type="term" value="F:DNA binding"/>
    <property type="evidence" value="ECO:0007669"/>
    <property type="project" value="UniProtKB-KW"/>
</dbReference>
<dbReference type="SUPFAM" id="SSF101898">
    <property type="entry name" value="NHL repeat"/>
    <property type="match status" value="1"/>
</dbReference>
<dbReference type="EMBL" id="JACHXU010000001">
    <property type="protein sequence ID" value="MBB3204535.1"/>
    <property type="molecule type" value="Genomic_DNA"/>
</dbReference>
<evidence type="ECO:0000313" key="2">
    <source>
        <dbReference type="EMBL" id="MBB3204535.1"/>
    </source>
</evidence>
<dbReference type="PANTHER" id="PTHR46388:SF2">
    <property type="entry name" value="NHL REPEAT-CONTAINING PROTEIN 2"/>
    <property type="match status" value="1"/>
</dbReference>
<name>A0A7W5H432_9BACT</name>
<organism evidence="2 3">
    <name type="scientific">Aporhodopirellula rubra</name>
    <dbReference type="NCBI Taxonomy" id="980271"/>
    <lineage>
        <taxon>Bacteria</taxon>
        <taxon>Pseudomonadati</taxon>
        <taxon>Planctomycetota</taxon>
        <taxon>Planctomycetia</taxon>
        <taxon>Pirellulales</taxon>
        <taxon>Pirellulaceae</taxon>
        <taxon>Aporhodopirellula</taxon>
    </lineage>
</organism>
<evidence type="ECO:0000313" key="3">
    <source>
        <dbReference type="Proteomes" id="UP000536179"/>
    </source>
</evidence>
<keyword evidence="1" id="KW-0677">Repeat</keyword>
<dbReference type="InterPro" id="IPR011042">
    <property type="entry name" value="6-blade_b-propeller_TolB-like"/>
</dbReference>
<dbReference type="AlphaFoldDB" id="A0A7W5H432"/>
<dbReference type="Gene3D" id="2.120.10.30">
    <property type="entry name" value="TolB, C-terminal domain"/>
    <property type="match status" value="3"/>
</dbReference>
<keyword evidence="2" id="KW-0238">DNA-binding</keyword>
<keyword evidence="3" id="KW-1185">Reference proteome</keyword>
<dbReference type="Proteomes" id="UP000536179">
    <property type="component" value="Unassembled WGS sequence"/>
</dbReference>
<dbReference type="RefSeq" id="WP_184300692.1">
    <property type="nucleotide sequence ID" value="NZ_JACHXU010000001.1"/>
</dbReference>
<dbReference type="InterPro" id="IPR001258">
    <property type="entry name" value="NHL_repeat"/>
</dbReference>